<dbReference type="EMBL" id="VSRR010000267">
    <property type="protein sequence ID" value="MPC13233.1"/>
    <property type="molecule type" value="Genomic_DNA"/>
</dbReference>
<dbReference type="AlphaFoldDB" id="A0A5B7D0I0"/>
<evidence type="ECO:0000313" key="3">
    <source>
        <dbReference type="Proteomes" id="UP000324222"/>
    </source>
</evidence>
<feature type="compositionally biased region" description="Basic and acidic residues" evidence="1">
    <location>
        <begin position="27"/>
        <end position="44"/>
    </location>
</feature>
<evidence type="ECO:0000256" key="1">
    <source>
        <dbReference type="SAM" id="MobiDB-lite"/>
    </source>
</evidence>
<gene>
    <name evidence="2" type="ORF">E2C01_005958</name>
</gene>
<accession>A0A5B7D0I0</accession>
<reference evidence="2 3" key="1">
    <citation type="submission" date="2019-05" db="EMBL/GenBank/DDBJ databases">
        <title>Another draft genome of Portunus trituberculatus and its Hox gene families provides insights of decapod evolution.</title>
        <authorList>
            <person name="Jeong J.-H."/>
            <person name="Song I."/>
            <person name="Kim S."/>
            <person name="Choi T."/>
            <person name="Kim D."/>
            <person name="Ryu S."/>
            <person name="Kim W."/>
        </authorList>
    </citation>
    <scope>NUCLEOTIDE SEQUENCE [LARGE SCALE GENOMIC DNA]</scope>
    <source>
        <tissue evidence="2">Muscle</tissue>
    </source>
</reference>
<sequence length="174" mass="19321">MKQLNEGSRITFISPCQKRRRRSKIPAGERRETGGGGERTEGRTSKRSRPPPCLFLLLVGSLSSGLSATNLRFHEHLLMVHTLAAIIPAPVMTLRPAHHCIWAATPEQHRRAARVGPEAVAASAAEEMQVCAASLRSLPSLIYPYAFSCIYADQDMTTKKNYHDISYFPAHKEL</sequence>
<keyword evidence="3" id="KW-1185">Reference proteome</keyword>
<protein>
    <submittedName>
        <fullName evidence="2">Uncharacterized protein</fullName>
    </submittedName>
</protein>
<feature type="region of interest" description="Disordered" evidence="1">
    <location>
        <begin position="1"/>
        <end position="48"/>
    </location>
</feature>
<evidence type="ECO:0000313" key="2">
    <source>
        <dbReference type="EMBL" id="MPC13233.1"/>
    </source>
</evidence>
<proteinExistence type="predicted"/>
<organism evidence="2 3">
    <name type="scientific">Portunus trituberculatus</name>
    <name type="common">Swimming crab</name>
    <name type="synonym">Neptunus trituberculatus</name>
    <dbReference type="NCBI Taxonomy" id="210409"/>
    <lineage>
        <taxon>Eukaryota</taxon>
        <taxon>Metazoa</taxon>
        <taxon>Ecdysozoa</taxon>
        <taxon>Arthropoda</taxon>
        <taxon>Crustacea</taxon>
        <taxon>Multicrustacea</taxon>
        <taxon>Malacostraca</taxon>
        <taxon>Eumalacostraca</taxon>
        <taxon>Eucarida</taxon>
        <taxon>Decapoda</taxon>
        <taxon>Pleocyemata</taxon>
        <taxon>Brachyura</taxon>
        <taxon>Eubrachyura</taxon>
        <taxon>Portunoidea</taxon>
        <taxon>Portunidae</taxon>
        <taxon>Portuninae</taxon>
        <taxon>Portunus</taxon>
    </lineage>
</organism>
<name>A0A5B7D0I0_PORTR</name>
<dbReference type="Proteomes" id="UP000324222">
    <property type="component" value="Unassembled WGS sequence"/>
</dbReference>
<comment type="caution">
    <text evidence="2">The sequence shown here is derived from an EMBL/GenBank/DDBJ whole genome shotgun (WGS) entry which is preliminary data.</text>
</comment>